<dbReference type="InterPro" id="IPR031709">
    <property type="entry name" value="PutAbiC"/>
</dbReference>
<accession>A0A5E5RB41</accession>
<dbReference type="RefSeq" id="WP_023109868.1">
    <property type="nucleotide sequence ID" value="NZ_CAADQJ010000554.1"/>
</dbReference>
<gene>
    <name evidence="1" type="ORF">TUEID40_06148</name>
</gene>
<evidence type="ECO:0000313" key="1">
    <source>
        <dbReference type="EMBL" id="VVH84928.1"/>
    </source>
</evidence>
<proteinExistence type="predicted"/>
<name>A0A5E5RB41_PSEAI</name>
<reference evidence="1" key="1">
    <citation type="submission" date="2019-09" db="EMBL/GenBank/DDBJ databases">
        <authorList>
            <person name="Gross C."/>
            <person name="Bohn E."/>
        </authorList>
    </citation>
    <scope>NUCLEOTIDE SEQUENCE</scope>
    <source>
        <strain evidence="1">ID40</strain>
    </source>
</reference>
<organism evidence="1">
    <name type="scientific">Pseudomonas aeruginosa</name>
    <dbReference type="NCBI Taxonomy" id="287"/>
    <lineage>
        <taxon>Bacteria</taxon>
        <taxon>Pseudomonadati</taxon>
        <taxon>Pseudomonadota</taxon>
        <taxon>Gammaproteobacteria</taxon>
        <taxon>Pseudomonadales</taxon>
        <taxon>Pseudomonadaceae</taxon>
        <taxon>Pseudomonas</taxon>
    </lineage>
</organism>
<sequence length="268" mass="30262">MKNGVGSGWLIFGIIFLIVCVYAGYYIFLYVGYEFAASDGSLAGVRSGTFGDAFGALNALFSGLAFSGVLITIILQRKDIREGQQEFARQKTEDQFYSLLRFQQDVVSKFDLQKTITNERGGGRQLVTVGRDCFKAWVKMLREMYVDSEGVDTSQRIKASYRDLWRKHQGDLGLYYRSLYSVFRYVSESDYAEKKKLANVARSLLSDFELVILFYNCVASSGGERFKAYACEFALFDNLDVGLLLNMDDVVMLDKEAFGDNQEALSAF</sequence>
<dbReference type="Pfam" id="PF16872">
    <property type="entry name" value="putAbiC"/>
    <property type="match status" value="1"/>
</dbReference>
<dbReference type="EMBL" id="LR700248">
    <property type="protein sequence ID" value="VVH84928.1"/>
    <property type="molecule type" value="Genomic_DNA"/>
</dbReference>
<dbReference type="AlphaFoldDB" id="A0A5E5RB41"/>
<protein>
    <submittedName>
        <fullName evidence="1">Uncharacterized protein</fullName>
    </submittedName>
</protein>